<feature type="compositionally biased region" description="Polar residues" evidence="1">
    <location>
        <begin position="167"/>
        <end position="183"/>
    </location>
</feature>
<keyword evidence="2" id="KW-0812">Transmembrane</keyword>
<feature type="compositionally biased region" description="Low complexity" evidence="1">
    <location>
        <begin position="115"/>
        <end position="135"/>
    </location>
</feature>
<feature type="region of interest" description="Disordered" evidence="1">
    <location>
        <begin position="327"/>
        <end position="432"/>
    </location>
</feature>
<feature type="compositionally biased region" description="Pro residues" evidence="1">
    <location>
        <begin position="649"/>
        <end position="659"/>
    </location>
</feature>
<comment type="caution">
    <text evidence="3">The sequence shown here is derived from an EMBL/GenBank/DDBJ whole genome shotgun (WGS) entry which is preliminary data.</text>
</comment>
<dbReference type="Proteomes" id="UP001305779">
    <property type="component" value="Unassembled WGS sequence"/>
</dbReference>
<keyword evidence="2" id="KW-1133">Transmembrane helix</keyword>
<protein>
    <recommendedName>
        <fullName evidence="5">SH3 domain-containing protein</fullName>
    </recommendedName>
</protein>
<feature type="compositionally biased region" description="Pro residues" evidence="1">
    <location>
        <begin position="676"/>
        <end position="685"/>
    </location>
</feature>
<evidence type="ECO:0008006" key="5">
    <source>
        <dbReference type="Google" id="ProtNLM"/>
    </source>
</evidence>
<feature type="compositionally biased region" description="Polar residues" evidence="1">
    <location>
        <begin position="257"/>
        <end position="267"/>
    </location>
</feature>
<dbReference type="Gene3D" id="2.30.30.40">
    <property type="entry name" value="SH3 Domains"/>
    <property type="match status" value="1"/>
</dbReference>
<feature type="compositionally biased region" description="Polar residues" evidence="1">
    <location>
        <begin position="378"/>
        <end position="387"/>
    </location>
</feature>
<feature type="compositionally biased region" description="Basic and acidic residues" evidence="1">
    <location>
        <begin position="234"/>
        <end position="249"/>
    </location>
</feature>
<sequence length="725" mass="76916">MGLHKRHTHGRVFRGLEAREQLQIRKRDSHGDSIKMNVPEGFPQKETVDDTQTAISVVYVTLSQTFEGPAIYSTLGQTASSSPKANTQATAASSANNAQASYEAIKSSAQAGNKPSTTATSVATVTPHSSEASPMTTLATATSALAASSMAASSSSDSPAVVGGTPLSATRSATPDASEQSSGMTGGAKAGLAIGILAIIALAAGLIFFCYRRQKSAKAHEELMDEKHGSFADAGARRVEAGGKRDSTMTERVPASLRSTRTASTAPRLSLRPVTQFLPNLSEQPKANGNNLDVSAAGVSEKPRSAWERGPAQAAQNPFADADATMLSEKQARPDSPPSNPFDEPEGKKSSDSQGSASGMSAATTAVGAAAVAGAAQRQHSPKSSWEGTEPPTPKSTKFGTAAAVPVAAAGAARDVPPPRGPNNVHRVQLDFKPSMDDELELRSGQLVRMLHEYDDGWPTGCRTPYLPVQAPREATTPGPTTAGFSSRYGSGPSPSIKPTGPKRGPWRDDAAPFDPDPVESLSVPDRDEWRGFDYAGWRPGEEASPGSGHVEPPFGAYRGDRSFSDPFPCVDELRAAINDYLYIRGWNVSPSTSPAAEDRNPLDSDTSLAGFHFNNDRQNDATDIGDDHDDNTLRRVNTLDTSRVSAVPPVPPLPPVPPAASESQTLPNLFKVPLPDVPPPPPIPQRASVRQSRRATLKYKRQTRGQRKTFRQSEWGDTWALLDY</sequence>
<name>A0ABR0E9X3_ZASCE</name>
<dbReference type="EMBL" id="JAXOVC010000008">
    <property type="protein sequence ID" value="KAK4498234.1"/>
    <property type="molecule type" value="Genomic_DNA"/>
</dbReference>
<evidence type="ECO:0000313" key="3">
    <source>
        <dbReference type="EMBL" id="KAK4498234.1"/>
    </source>
</evidence>
<keyword evidence="4" id="KW-1185">Reference proteome</keyword>
<feature type="region of interest" description="Disordered" evidence="1">
    <location>
        <begin position="234"/>
        <end position="271"/>
    </location>
</feature>
<proteinExistence type="predicted"/>
<feature type="compositionally biased region" description="Low complexity" evidence="1">
    <location>
        <begin position="353"/>
        <end position="377"/>
    </location>
</feature>
<reference evidence="3 4" key="1">
    <citation type="journal article" date="2023" name="G3 (Bethesda)">
        <title>A chromosome-level genome assembly of Zasmidium syzygii isolated from banana leaves.</title>
        <authorList>
            <person name="van Westerhoven A.C."/>
            <person name="Mehrabi R."/>
            <person name="Talebi R."/>
            <person name="Steentjes M.B.F."/>
            <person name="Corcolon B."/>
            <person name="Chong P.A."/>
            <person name="Kema G.H.J."/>
            <person name="Seidl M.F."/>
        </authorList>
    </citation>
    <scope>NUCLEOTIDE SEQUENCE [LARGE SCALE GENOMIC DNA]</scope>
    <source>
        <strain evidence="3 4">P124</strain>
    </source>
</reference>
<evidence type="ECO:0000256" key="2">
    <source>
        <dbReference type="SAM" id="Phobius"/>
    </source>
</evidence>
<organism evidence="3 4">
    <name type="scientific">Zasmidium cellare</name>
    <name type="common">Wine cellar mold</name>
    <name type="synonym">Racodium cellare</name>
    <dbReference type="NCBI Taxonomy" id="395010"/>
    <lineage>
        <taxon>Eukaryota</taxon>
        <taxon>Fungi</taxon>
        <taxon>Dikarya</taxon>
        <taxon>Ascomycota</taxon>
        <taxon>Pezizomycotina</taxon>
        <taxon>Dothideomycetes</taxon>
        <taxon>Dothideomycetidae</taxon>
        <taxon>Mycosphaerellales</taxon>
        <taxon>Mycosphaerellaceae</taxon>
        <taxon>Zasmidium</taxon>
    </lineage>
</organism>
<feature type="transmembrane region" description="Helical" evidence="2">
    <location>
        <begin position="190"/>
        <end position="211"/>
    </location>
</feature>
<accession>A0ABR0E9X3</accession>
<feature type="compositionally biased region" description="Low complexity" evidence="1">
    <location>
        <begin position="402"/>
        <end position="415"/>
    </location>
</feature>
<feature type="compositionally biased region" description="Polar residues" evidence="1">
    <location>
        <begin position="478"/>
        <end position="489"/>
    </location>
</feature>
<keyword evidence="2" id="KW-0472">Membrane</keyword>
<feature type="region of interest" description="Disordered" evidence="1">
    <location>
        <begin position="470"/>
        <end position="525"/>
    </location>
</feature>
<feature type="region of interest" description="Disordered" evidence="1">
    <location>
        <begin position="642"/>
        <end position="693"/>
    </location>
</feature>
<gene>
    <name evidence="3" type="ORF">PRZ48_010891</name>
</gene>
<dbReference type="InterPro" id="IPR036028">
    <property type="entry name" value="SH3-like_dom_sf"/>
</dbReference>
<feature type="region of interest" description="Disordered" evidence="1">
    <location>
        <begin position="106"/>
        <end position="135"/>
    </location>
</feature>
<dbReference type="SUPFAM" id="SSF50044">
    <property type="entry name" value="SH3-domain"/>
    <property type="match status" value="1"/>
</dbReference>
<evidence type="ECO:0000313" key="4">
    <source>
        <dbReference type="Proteomes" id="UP001305779"/>
    </source>
</evidence>
<evidence type="ECO:0000256" key="1">
    <source>
        <dbReference type="SAM" id="MobiDB-lite"/>
    </source>
</evidence>
<feature type="region of interest" description="Disordered" evidence="1">
    <location>
        <begin position="154"/>
        <end position="185"/>
    </location>
</feature>